<name>A0A125R9Q6_9GEMI</name>
<evidence type="ECO:0000256" key="2">
    <source>
        <dbReference type="ARBA" id="ARBA00022581"/>
    </source>
</evidence>
<accession>A0A125R9Q6</accession>
<sequence length="87" mass="9891">MKMGNHICMPLFNSKEKSRSVMPVTSICNIEVPANNSTAIFRELNLVPTSSPTSQRTEITSTGVNFRSMEDLHAEVNRRLMMLQQRH</sequence>
<dbReference type="EMBL" id="KT583735">
    <property type="protein sequence ID" value="AMD16445.1"/>
    <property type="molecule type" value="Genomic_DNA"/>
</dbReference>
<organism evidence="3">
    <name type="scientific">Beet curly top virus</name>
    <dbReference type="NCBI Taxonomy" id="10840"/>
    <lineage>
        <taxon>Viruses</taxon>
        <taxon>Monodnaviria</taxon>
        <taxon>Shotokuvirae</taxon>
        <taxon>Cressdnaviricota</taxon>
        <taxon>Repensiviricetes</taxon>
        <taxon>Geplafuvirales</taxon>
        <taxon>Geminiviridae</taxon>
        <taxon>Curtovirus</taxon>
        <taxon>Curtovirus betae</taxon>
    </lineage>
</organism>
<comment type="similarity">
    <text evidence="1">Belongs to the geminiviridae protein AC4/C4 family.</text>
</comment>
<evidence type="ECO:0000256" key="1">
    <source>
        <dbReference type="ARBA" id="ARBA00008996"/>
    </source>
</evidence>
<keyword evidence="2" id="KW-0945">Host-virus interaction</keyword>
<gene>
    <name evidence="3" type="primary">C4</name>
</gene>
<protein>
    <submittedName>
        <fullName evidence="3">Cell cycle regulator</fullName>
    </submittedName>
</protein>
<dbReference type="EMBL" id="KT583738">
    <property type="protein sequence ID" value="AMD16466.1"/>
    <property type="molecule type" value="Genomic_DNA"/>
</dbReference>
<dbReference type="Pfam" id="PF01492">
    <property type="entry name" value="Gemini_C4"/>
    <property type="match status" value="1"/>
</dbReference>
<reference evidence="3" key="1">
    <citation type="submission" date="2015-08" db="EMBL/GenBank/DDBJ databases">
        <title>Evidence that recombination plays an important role in the evolution and emergence of curtoviruses (family Geminiviridae).</title>
        <authorList>
            <person name="Chen L.-F."/>
            <person name="Melgarejo T.A."/>
            <person name="Creamer R."/>
            <person name="Gilbertson R.L."/>
        </authorList>
    </citation>
    <scope>NUCLEOTIDE SEQUENCE</scope>
    <source>
        <strain evidence="3">California FP8-9</strain>
        <strain evidence="4">California K5</strain>
    </source>
</reference>
<evidence type="ECO:0000313" key="3">
    <source>
        <dbReference type="EMBL" id="AMD16445.1"/>
    </source>
</evidence>
<dbReference type="InterPro" id="IPR002488">
    <property type="entry name" value="Gemini_C4"/>
</dbReference>
<evidence type="ECO:0000313" key="4">
    <source>
        <dbReference type="EMBL" id="AMD16466.1"/>
    </source>
</evidence>
<proteinExistence type="inferred from homology"/>